<dbReference type="Proteomes" id="UP000594771">
    <property type="component" value="Chromosome"/>
</dbReference>
<feature type="domain" description="Predicted membrane protein YciQ-like C-terminal" evidence="2">
    <location>
        <begin position="300"/>
        <end position="500"/>
    </location>
</feature>
<dbReference type="EMBL" id="CP065662">
    <property type="protein sequence ID" value="QPS01415.1"/>
    <property type="molecule type" value="Genomic_DNA"/>
</dbReference>
<accession>A0A0X8FDH4</accession>
<evidence type="ECO:0000259" key="2">
    <source>
        <dbReference type="Pfam" id="PF20990"/>
    </source>
</evidence>
<dbReference type="RefSeq" id="WP_060777755.1">
    <property type="nucleotide sequence ID" value="NZ_CAJHLF010000001.1"/>
</dbReference>
<evidence type="ECO:0000313" key="4">
    <source>
        <dbReference type="Proteomes" id="UP000594771"/>
    </source>
</evidence>
<reference evidence="3 4" key="1">
    <citation type="submission" date="2020-12" db="EMBL/GenBank/DDBJ databases">
        <title>FDA dAtabase for Regulatory Grade micrObial Sequences (FDA-ARGOS): Supporting development and validation of Infectious Disease Dx tests.</title>
        <authorList>
            <person name="Sproer C."/>
            <person name="Gronow S."/>
            <person name="Severitt S."/>
            <person name="Schroder I."/>
            <person name="Tallon L."/>
            <person name="Sadzewicz L."/>
            <person name="Zhao X."/>
            <person name="Boylan J."/>
            <person name="Ott S."/>
            <person name="Bowen H."/>
            <person name="Vavikolanu K."/>
            <person name="Mehta A."/>
            <person name="Aluvathingal J."/>
            <person name="Nadendla S."/>
            <person name="Lowell S."/>
            <person name="Myers T."/>
            <person name="Yan Y."/>
            <person name="Sichtig H."/>
        </authorList>
    </citation>
    <scope>NUCLEOTIDE SEQUENCE [LARGE SCALE GENOMIC DNA]</scope>
    <source>
        <strain evidence="3 4">FDAARGOS_911</strain>
    </source>
</reference>
<evidence type="ECO:0000313" key="3">
    <source>
        <dbReference type="EMBL" id="QPS01415.1"/>
    </source>
</evidence>
<dbReference type="Pfam" id="PF09972">
    <property type="entry name" value="DUF2207"/>
    <property type="match status" value="1"/>
</dbReference>
<name>A0A0X8FDH4_9LACT</name>
<feature type="domain" description="DUF2207" evidence="1">
    <location>
        <begin position="34"/>
        <end position="217"/>
    </location>
</feature>
<organism evidence="3 4">
    <name type="scientific">Aerococcus urinae</name>
    <dbReference type="NCBI Taxonomy" id="1376"/>
    <lineage>
        <taxon>Bacteria</taxon>
        <taxon>Bacillati</taxon>
        <taxon>Bacillota</taxon>
        <taxon>Bacilli</taxon>
        <taxon>Lactobacillales</taxon>
        <taxon>Aerococcaceae</taxon>
        <taxon>Aerococcus</taxon>
    </lineage>
</organism>
<dbReference type="Pfam" id="PF20990">
    <property type="entry name" value="DUF2207_C"/>
    <property type="match status" value="1"/>
</dbReference>
<dbReference type="KEGG" id="aun:AWM73_01460"/>
<sequence>MKKEFPTLILSILLGLFCLLPDSVLAADNQGISVADYQVKVEFDQQGDIKEHEQVRYQFDKQVDQLSHVISTGESGHLRQLNIDMRMDSASEAFPFVQSTSHTVGTFDLHQNGNNVQVDLYNTMSGDDEIVNYIANIEDVWTKYGNQVIMQKDFLLLPFDIHSAQITFKFPQAVDQNHYKAWLTSPAHIQEKWLDESTLQVQVRDLKADSMLNVQMVLPAEMMPNIKGEGPVSKGEQINREIDKHVAARQAWYRQRYWIVMGVSLALVALLILYTYFLLRRKQKIRQAADTQQVNHRHELNPVEVSELLKKNYSQHDKLWLVLLSLVAKGHLALRFANADDRFYPYFKVLASQSDDPYEQVVLDAFSKQQEGGDLDFSSFKYSLGLKKKGKTKAYRNLLHALSKLDKKRKQDFHLLDKVGSRFYGFLWWLYVTVFIVLAGLVIWLIWEINRGYIWLLALAFCLVGIYLLRRYTLPIYNAQGQELVKYWKTYFNSLKGRDQSLGYSQKDYLYSFVTGDNYRLIKQAKKAKQPLSGNLAQALEAVNQYQLKDFM</sequence>
<dbReference type="GeneID" id="35767482"/>
<evidence type="ECO:0000259" key="1">
    <source>
        <dbReference type="Pfam" id="PF09972"/>
    </source>
</evidence>
<dbReference type="AlphaFoldDB" id="A0A0X8FDH4"/>
<dbReference type="InterPro" id="IPR048389">
    <property type="entry name" value="YciQ-like_C"/>
</dbReference>
<protein>
    <submittedName>
        <fullName evidence="3">DUF2207 domain-containing protein</fullName>
    </submittedName>
</protein>
<proteinExistence type="predicted"/>
<gene>
    <name evidence="3" type="ORF">I6G68_08595</name>
</gene>
<dbReference type="InterPro" id="IPR018702">
    <property type="entry name" value="DUF2207"/>
</dbReference>
<dbReference type="OrthoDB" id="2136116at2"/>